<feature type="domain" description="BioF2-like acetyltransferase" evidence="1">
    <location>
        <begin position="177"/>
        <end position="319"/>
    </location>
</feature>
<keyword evidence="3" id="KW-1185">Reference proteome</keyword>
<dbReference type="EMBL" id="SAWY01000019">
    <property type="protein sequence ID" value="TPH15557.1"/>
    <property type="molecule type" value="Genomic_DNA"/>
</dbReference>
<gene>
    <name evidence="2" type="ORF">EPA86_08225</name>
</gene>
<dbReference type="GO" id="GO:0016740">
    <property type="term" value="F:transferase activity"/>
    <property type="evidence" value="ECO:0007669"/>
    <property type="project" value="UniProtKB-KW"/>
</dbReference>
<evidence type="ECO:0000313" key="2">
    <source>
        <dbReference type="EMBL" id="TPH15557.1"/>
    </source>
</evidence>
<name>A0A502L5I2_9GAMM</name>
<proteinExistence type="predicted"/>
<dbReference type="Pfam" id="PF13480">
    <property type="entry name" value="Acetyltransf_6"/>
    <property type="match status" value="1"/>
</dbReference>
<reference evidence="2 3" key="1">
    <citation type="submission" date="2019-01" db="EMBL/GenBank/DDBJ databases">
        <title>Litorilituus lipolytica sp. nov., isolated from intertidal sand of the Yellow Sea in China.</title>
        <authorList>
            <person name="Liu A."/>
        </authorList>
    </citation>
    <scope>NUCLEOTIDE SEQUENCE [LARGE SCALE GENOMIC DNA]</scope>
    <source>
        <strain evidence="2 3">RZ04</strain>
    </source>
</reference>
<accession>A0A502L5I2</accession>
<dbReference type="AlphaFoldDB" id="A0A502L5I2"/>
<dbReference type="OrthoDB" id="4349922at2"/>
<dbReference type="SUPFAM" id="SSF55729">
    <property type="entry name" value="Acyl-CoA N-acyltransferases (Nat)"/>
    <property type="match status" value="1"/>
</dbReference>
<sequence>MNYSYHQLSIDEFDRLYGESLQSVSQFELTFAWLKATAQFMVPDGGQVIVHCLIESEASSQVEKLIVALPLMHLAHNKTLKSLGSFYSTIIAQSYSTYYQALSHTNALNNLITHILQSSSWQTLQIGPMEEDSGLANFFITQRSKSYFSKVFSQNQNIYQDKLSSFEHYYAQLPSQLKNTLSRRSKKLRKYAPYTIDIVTTNELFERAFRDYKTIYQASWKVDEYSYDFIEQVCRSALAKNQLRLGVLYVNDKPAAAQIWFIQANETIATASIFKLAYHPDFQQFSVGSILSLALSEYVLNRDMVNVIEFGMGNESYKRDWLKLTKKRLTLQVYNKRNILGFIKGVLSIWLARLKNIKTKNTQLKRNESS</sequence>
<comment type="caution">
    <text evidence="2">The sequence shown here is derived from an EMBL/GenBank/DDBJ whole genome shotgun (WGS) entry which is preliminary data.</text>
</comment>
<evidence type="ECO:0000259" key="1">
    <source>
        <dbReference type="Pfam" id="PF13480"/>
    </source>
</evidence>
<keyword evidence="2" id="KW-0808">Transferase</keyword>
<dbReference type="RefSeq" id="WP_140602956.1">
    <property type="nucleotide sequence ID" value="NZ_SAWY01000019.1"/>
</dbReference>
<dbReference type="InterPro" id="IPR038740">
    <property type="entry name" value="BioF2-like_GNAT_dom"/>
</dbReference>
<dbReference type="InterPro" id="IPR016181">
    <property type="entry name" value="Acyl_CoA_acyltransferase"/>
</dbReference>
<dbReference type="Proteomes" id="UP000315303">
    <property type="component" value="Unassembled WGS sequence"/>
</dbReference>
<organism evidence="2 3">
    <name type="scientific">Litorilituus lipolyticus</name>
    <dbReference type="NCBI Taxonomy" id="2491017"/>
    <lineage>
        <taxon>Bacteria</taxon>
        <taxon>Pseudomonadati</taxon>
        <taxon>Pseudomonadota</taxon>
        <taxon>Gammaproteobacteria</taxon>
        <taxon>Alteromonadales</taxon>
        <taxon>Colwelliaceae</taxon>
        <taxon>Litorilituus</taxon>
    </lineage>
</organism>
<evidence type="ECO:0000313" key="3">
    <source>
        <dbReference type="Proteomes" id="UP000315303"/>
    </source>
</evidence>
<protein>
    <submittedName>
        <fullName evidence="2">GNAT family N-acetyltransferase</fullName>
    </submittedName>
</protein>